<dbReference type="AlphaFoldDB" id="A0A5C7AFI2"/>
<organism evidence="3 4">
    <name type="scientific">Gelidibacter salicanalis</name>
    <dbReference type="NCBI Taxonomy" id="291193"/>
    <lineage>
        <taxon>Bacteria</taxon>
        <taxon>Pseudomonadati</taxon>
        <taxon>Bacteroidota</taxon>
        <taxon>Flavobacteriia</taxon>
        <taxon>Flavobacteriales</taxon>
        <taxon>Flavobacteriaceae</taxon>
        <taxon>Gelidibacter</taxon>
    </lineage>
</organism>
<protein>
    <recommendedName>
        <fullName evidence="2">Lipid/polyisoprenoid-binding YceI-like domain-containing protein</fullName>
    </recommendedName>
</protein>
<keyword evidence="1" id="KW-0732">Signal</keyword>
<dbReference type="OrthoDB" id="1121590at2"/>
<comment type="caution">
    <text evidence="3">The sequence shown here is derived from an EMBL/GenBank/DDBJ whole genome shotgun (WGS) entry which is preliminary data.</text>
</comment>
<reference evidence="3 4" key="1">
    <citation type="submission" date="2019-08" db="EMBL/GenBank/DDBJ databases">
        <title>Genome sequence of Gelidibacter salicanalis IC162T.</title>
        <authorList>
            <person name="Bowman J.P."/>
        </authorList>
    </citation>
    <scope>NUCLEOTIDE SEQUENCE [LARGE SCALE GENOMIC DNA]</scope>
    <source>
        <strain evidence="3 4">IC162</strain>
    </source>
</reference>
<evidence type="ECO:0000256" key="1">
    <source>
        <dbReference type="SAM" id="SignalP"/>
    </source>
</evidence>
<feature type="chain" id="PRO_5022684219" description="Lipid/polyisoprenoid-binding YceI-like domain-containing protein" evidence="1">
    <location>
        <begin position="20"/>
        <end position="194"/>
    </location>
</feature>
<proteinExistence type="predicted"/>
<dbReference type="Proteomes" id="UP000321734">
    <property type="component" value="Unassembled WGS sequence"/>
</dbReference>
<gene>
    <name evidence="3" type="ORF">ES711_11085</name>
</gene>
<evidence type="ECO:0000313" key="4">
    <source>
        <dbReference type="Proteomes" id="UP000321734"/>
    </source>
</evidence>
<dbReference type="Gene3D" id="2.40.128.110">
    <property type="entry name" value="Lipid/polyisoprenoid-binding, YceI-like"/>
    <property type="match status" value="1"/>
</dbReference>
<keyword evidence="4" id="KW-1185">Reference proteome</keyword>
<evidence type="ECO:0000313" key="3">
    <source>
        <dbReference type="EMBL" id="TXE07308.1"/>
    </source>
</evidence>
<dbReference type="SUPFAM" id="SSF101874">
    <property type="entry name" value="YceI-like"/>
    <property type="match status" value="1"/>
</dbReference>
<evidence type="ECO:0000259" key="2">
    <source>
        <dbReference type="Pfam" id="PF04264"/>
    </source>
</evidence>
<dbReference type="InterPro" id="IPR007372">
    <property type="entry name" value="Lipid/polyisoprenoid-bd_YceI"/>
</dbReference>
<dbReference type="EMBL" id="VORX01000005">
    <property type="protein sequence ID" value="TXE07308.1"/>
    <property type="molecule type" value="Genomic_DNA"/>
</dbReference>
<accession>A0A5C7AFI2</accession>
<sequence>MKRLLYLLPLLLLASFTKLDTVKKSTNVRITPQSTLHIKGTSNVTDFTCLYNIKNLNEPIRIHYESGADVIKFEKSVLVLENSGFDCGGKGINRDFHGLLKSDTYPEIKLSLKQVKLNPHKSNTADASIEIEIAGQKHLYHMETKYHQDNGWHISGLLKLNIKDFSLVAPKKMLGLIVVSEEIEINFKLVVKEA</sequence>
<dbReference type="Pfam" id="PF04264">
    <property type="entry name" value="YceI"/>
    <property type="match status" value="1"/>
</dbReference>
<dbReference type="InterPro" id="IPR036761">
    <property type="entry name" value="TTHA0802/YceI-like_sf"/>
</dbReference>
<feature type="domain" description="Lipid/polyisoprenoid-binding YceI-like" evidence="2">
    <location>
        <begin position="83"/>
        <end position="190"/>
    </location>
</feature>
<dbReference type="RefSeq" id="WP_146893381.1">
    <property type="nucleotide sequence ID" value="NZ_VORX01000005.1"/>
</dbReference>
<name>A0A5C7AFI2_9FLAO</name>
<feature type="signal peptide" evidence="1">
    <location>
        <begin position="1"/>
        <end position="19"/>
    </location>
</feature>